<accession>A0A4Q2J5G8</accession>
<comment type="caution">
    <text evidence="3">The sequence shown here is derived from an EMBL/GenBank/DDBJ whole genome shotgun (WGS) entry which is preliminary data.</text>
</comment>
<keyword evidence="1" id="KW-1133">Transmembrane helix</keyword>
<protein>
    <submittedName>
        <fullName evidence="3">DUF4129 domain-containing protein</fullName>
    </submittedName>
</protein>
<gene>
    <name evidence="3" type="ORF">ESO86_16495</name>
</gene>
<proteinExistence type="predicted"/>
<evidence type="ECO:0000256" key="1">
    <source>
        <dbReference type="SAM" id="Phobius"/>
    </source>
</evidence>
<organism evidence="3 4">
    <name type="scientific">Agromyces binzhouensis</name>
    <dbReference type="NCBI Taxonomy" id="1817495"/>
    <lineage>
        <taxon>Bacteria</taxon>
        <taxon>Bacillati</taxon>
        <taxon>Actinomycetota</taxon>
        <taxon>Actinomycetes</taxon>
        <taxon>Micrococcales</taxon>
        <taxon>Microbacteriaceae</taxon>
        <taxon>Agromyces</taxon>
    </lineage>
</organism>
<name>A0A4Q2J5G8_9MICO</name>
<evidence type="ECO:0000313" key="3">
    <source>
        <dbReference type="EMBL" id="RXZ41376.1"/>
    </source>
</evidence>
<feature type="non-terminal residue" evidence="3">
    <location>
        <position position="205"/>
    </location>
</feature>
<dbReference type="Proteomes" id="UP000292881">
    <property type="component" value="Unassembled WGS sequence"/>
</dbReference>
<evidence type="ECO:0000313" key="4">
    <source>
        <dbReference type="Proteomes" id="UP000292881"/>
    </source>
</evidence>
<keyword evidence="1" id="KW-0472">Membrane</keyword>
<dbReference type="AlphaFoldDB" id="A0A4Q2J5G8"/>
<dbReference type="EMBL" id="SDPL01000533">
    <property type="protein sequence ID" value="RXZ41376.1"/>
    <property type="molecule type" value="Genomic_DNA"/>
</dbReference>
<dbReference type="RefSeq" id="WP_165308171.1">
    <property type="nucleotide sequence ID" value="NZ_SDPL01000533.1"/>
</dbReference>
<feature type="domain" description="Protein-glutamine gamma-glutamyltransferase-like C-terminal" evidence="2">
    <location>
        <begin position="133"/>
        <end position="202"/>
    </location>
</feature>
<dbReference type="InterPro" id="IPR025403">
    <property type="entry name" value="TgpA-like_C"/>
</dbReference>
<sequence length="205" mass="21860">MVLTALARLEPPLDPDAPEARRWVVDELADPVYRAAEPTLFDLAAQAVRDWIASLFSGASGLPVPTLALIAVLVVAGLVGLGLLVFGLPRLRRRTPVGIALFDDDDLRDATTLRAAAERAAASGRWALAIEERFRALMRSLVERELVRVHPGTTAHGMARAAASPFPAYGRALEHAADAFDGVRYLGRTGDAGAYAEVAALDAEL</sequence>
<reference evidence="3 4" key="1">
    <citation type="submission" date="2019-01" db="EMBL/GenBank/DDBJ databases">
        <authorList>
            <person name="Li J."/>
        </authorList>
    </citation>
    <scope>NUCLEOTIDE SEQUENCE [LARGE SCALE GENOMIC DNA]</scope>
    <source>
        <strain evidence="3 4">CGMCC 4.7180</strain>
    </source>
</reference>
<feature type="transmembrane region" description="Helical" evidence="1">
    <location>
        <begin position="64"/>
        <end position="86"/>
    </location>
</feature>
<keyword evidence="4" id="KW-1185">Reference proteome</keyword>
<keyword evidence="1" id="KW-0812">Transmembrane</keyword>
<evidence type="ECO:0000259" key="2">
    <source>
        <dbReference type="Pfam" id="PF13559"/>
    </source>
</evidence>
<dbReference type="Pfam" id="PF13559">
    <property type="entry name" value="DUF4129"/>
    <property type="match status" value="1"/>
</dbReference>